<dbReference type="InterPro" id="IPR029032">
    <property type="entry name" value="AhpD-like"/>
</dbReference>
<proteinExistence type="predicted"/>
<evidence type="ECO:0000313" key="1">
    <source>
        <dbReference type="EMBL" id="CAP55022.1"/>
    </source>
</evidence>
<dbReference type="Proteomes" id="UP000001176">
    <property type="component" value="Chromosome"/>
</dbReference>
<sequence length="343" mass="38648">MAWGIAGIGAILESEGRNLWDTIKVPFVSVLADPPCALPRNHFIRAHYVANAYVFEEWLRIQREFIRSPQYSTLINCVGLPSQPERDTIPWRDRPQRMAFIKTGGDPEARRKDWATLPPRWRAILEDAAAVAVQRSTGDITDIFLAACKEHGLSTEHRLEILFTLMQALDLYVRECRMTSVVTAVLDLPVDIYGRGWEYLSHKATRARFHPAIDAAHLASIYAATQFSLNTSPNISSGLHERVACGLDSRCCVVSDENAFMKKMLAHVPTFFGIDPNSPELTDRLAQIYYDKTDYTDATQVGVDLVSRQFDGRTLMFSLLRIAEEMRSADPLFSLLPEALAFV</sequence>
<protein>
    <submittedName>
        <fullName evidence="1">Uncharacterized protein</fullName>
    </submittedName>
</protein>
<dbReference type="KEGG" id="gdi:GDI1079"/>
<accession>A9HCZ9</accession>
<organism evidence="1 2">
    <name type="scientific">Gluconacetobacter diazotrophicus (strain ATCC 49037 / DSM 5601 / CCUG 37298 / CIP 103539 / LMG 7603 / PAl5)</name>
    <dbReference type="NCBI Taxonomy" id="272568"/>
    <lineage>
        <taxon>Bacteria</taxon>
        <taxon>Pseudomonadati</taxon>
        <taxon>Pseudomonadota</taxon>
        <taxon>Alphaproteobacteria</taxon>
        <taxon>Acetobacterales</taxon>
        <taxon>Acetobacteraceae</taxon>
        <taxon>Gluconacetobacter</taxon>
    </lineage>
</organism>
<keyword evidence="2" id="KW-1185">Reference proteome</keyword>
<dbReference type="EMBL" id="AM889285">
    <property type="protein sequence ID" value="CAP55022.1"/>
    <property type="molecule type" value="Genomic_DNA"/>
</dbReference>
<dbReference type="SUPFAM" id="SSF69118">
    <property type="entry name" value="AhpD-like"/>
    <property type="match status" value="1"/>
</dbReference>
<name>A9HCZ9_GLUDA</name>
<dbReference type="AlphaFoldDB" id="A9HCZ9"/>
<evidence type="ECO:0000313" key="2">
    <source>
        <dbReference type="Proteomes" id="UP000001176"/>
    </source>
</evidence>
<reference evidence="1 2" key="1">
    <citation type="journal article" date="2009" name="BMC Genomics">
        <title>Complete genome sequence of the sugarcane nitrogen-fixing endophyte Gluconacetobacter diazotrophicus Pal5.</title>
        <authorList>
            <person name="Bertalan M."/>
            <person name="Albano R."/>
            <person name="Padua V."/>
            <person name="Rouws L."/>
            <person name="Rojas C."/>
            <person name="Hemerly A."/>
            <person name="Teixeira K."/>
            <person name="Schwab S."/>
            <person name="Araujo J."/>
            <person name="Oliveira A."/>
            <person name="Franca L."/>
            <person name="Magalhaes V."/>
            <person name="Alqueres S."/>
            <person name="Cardoso A."/>
            <person name="Almeida W."/>
            <person name="Loureiro M.M."/>
            <person name="Nogueira E."/>
            <person name="Cidade D."/>
            <person name="Oliveira D."/>
            <person name="Simao T."/>
            <person name="Macedo J."/>
            <person name="Valadao A."/>
            <person name="Dreschsel M."/>
            <person name="Freitas F."/>
            <person name="Vidal M."/>
            <person name="Guedes H."/>
            <person name="Rodrigues E."/>
            <person name="Meneses C."/>
            <person name="Brioso P."/>
            <person name="Pozzer L."/>
            <person name="Figueiredo D."/>
            <person name="Montano H."/>
            <person name="Junior J."/>
            <person name="Filho G."/>
            <person name="Flores V."/>
            <person name="Ferreira B."/>
            <person name="Branco A."/>
            <person name="Gonzalez P."/>
            <person name="Guillobel H."/>
            <person name="Lemos M."/>
            <person name="Seibel L."/>
            <person name="Macedo J."/>
            <person name="Alves-Ferreira M."/>
            <person name="Sachetto-Martins G."/>
            <person name="Coelho A."/>
            <person name="Santos E."/>
            <person name="Amaral G."/>
            <person name="Neves A."/>
            <person name="Pacheco A.B."/>
            <person name="Carvalho D."/>
            <person name="Lery L."/>
            <person name="Bisch P."/>
            <person name="Rossle S.C."/>
            <person name="Urmenyi T."/>
            <person name="Kruger W.V."/>
            <person name="Martins O."/>
            <person name="Baldani J.I."/>
            <person name="Ferreira P.C."/>
        </authorList>
    </citation>
    <scope>NUCLEOTIDE SEQUENCE [LARGE SCALE GENOMIC DNA]</scope>
    <source>
        <strain evidence="2">ATCC 49037 / DSM 5601 / CCUG 37298 / CIP 103539 / LMG 7603 / PAl5</strain>
    </source>
</reference>
<gene>
    <name evidence="1" type="ordered locus">GDI1079</name>
</gene>